<dbReference type="Proteomes" id="UP000590740">
    <property type="component" value="Unassembled WGS sequence"/>
</dbReference>
<comment type="caution">
    <text evidence="2">The sequence shown here is derived from an EMBL/GenBank/DDBJ whole genome shotgun (WGS) entry which is preliminary data.</text>
</comment>
<protein>
    <submittedName>
        <fullName evidence="2">Uncharacterized protein</fullName>
    </submittedName>
</protein>
<proteinExistence type="predicted"/>
<evidence type="ECO:0000256" key="1">
    <source>
        <dbReference type="SAM" id="MobiDB-lite"/>
    </source>
</evidence>
<evidence type="ECO:0000313" key="2">
    <source>
        <dbReference type="EMBL" id="MBB5030535.1"/>
    </source>
</evidence>
<reference evidence="2 3" key="1">
    <citation type="submission" date="2020-08" db="EMBL/GenBank/DDBJ databases">
        <title>Genomic Encyclopedia of Type Strains, Phase IV (KMG-IV): sequencing the most valuable type-strain genomes for metagenomic binning, comparative biology and taxonomic classification.</title>
        <authorList>
            <person name="Goeker M."/>
        </authorList>
    </citation>
    <scope>NUCLEOTIDE SEQUENCE [LARGE SCALE GENOMIC DNA]</scope>
    <source>
        <strain evidence="2 3">DSM 12252</strain>
    </source>
</reference>
<feature type="compositionally biased region" description="Low complexity" evidence="1">
    <location>
        <begin position="711"/>
        <end position="723"/>
    </location>
</feature>
<evidence type="ECO:0000313" key="3">
    <source>
        <dbReference type="Proteomes" id="UP000590740"/>
    </source>
</evidence>
<sequence>MNITIHPALDGIAAERLRDFAIRLADKGNDEGAVQEFVKSEAAWVSRTKALNGQSCSYEASARLLADLRLLKWKVRADSCGIELESPPHPRLKAKSVDAVRESKEAVRKELTPALRQQFADPLVQDFIRNMETPTKGARRQSILKLVADGKEIAGRIQQAKVAGTEDKADCLAKAIQPYLQLVPGEGDDVVLDEFTRIPLGDIWRYFRYTWAIPQTGIPGRQMFYLVRDAAHSCHAVMGIAALSNTSLVSPIRDNAIGWTLEKFSLQMSKAAQGNDGILLASYCDYLDRLISSALAEINPKELIHPKEIEHPSEDVIARLQRRAAEFAGKREEALREVAEAAAAGVPLTLNETELRDYGVPPVSLEVLELEGKKALEDSHETRARRFLVAKKRAFEFARLLKARLVLRENSVMLANPVTTMQALKDEKLQVAINTALTSVKSDRIGTNVLEITTCGAIAPYNTLLGGKLVALLLLSPEIAHDYQKRYGHRAAIISSQLKNAERIKDCTLAWLNTTSLYSLGSSQYERLRLPAGIIAPDQSELRFKHIGDTEGYGTVQFSDATVHAVQAALSELQDFKEVNSIFGEGFSPKFRKLRNGMLALGFNPTVLMRHDQTRRMYAARLWPEADVFLRGETCDVPAYVREPGRFRDATARIADFWRRRWLGSRLNHSPSMEALRTAKAWALSEKLADITAEAHSLKSRPRKQPDLEFAPPASSTSNPSNTGAVGDTLRFWYELAKAGPEACADELTSDQLDRLHVEQPMDAFLLDHLRRGFSIVLTGNAGDGKTHLLRKLEAALPKDADVVSDATASMKPGDISGILRRWKKAHRDDRAFLLAANEYPLYLLRQKKSDFGPLEEVDRQCRQRLAYGETVVGDEAAGEKVLVVDLSLRNPLAKGFAGPLLEKLLERPEIQAAAEADPEGDLAWNLHRLRHPVVRERLLELLARMAAAGHRATVRELWIWAARLLFGTGHEERKPVRSPERWFSSRLFEMDDRFSLSALLRRLGDPAEHSHPRWDYRLETWSTHVRTGWALGVPPSVVRMDEGNFLALKRLFYFEHAEGGQVLDLEGIPGIELLKTLRSAHAPEDAFKQFLIESMNLAHCAVLFPEMRTRLYLWIGHRFQEQPSHGHVANQSVSEHELILLRPRLPGRLQGAFDYTADHLLLEYRRANAEPVCLRVDHALFVSLERLRQGLPRQLLPDRELNRLDSFLEQLRCAGIPTTREFVIHNHDDRTTAMVKLSPDFSSYESVRTP</sequence>
<dbReference type="EMBL" id="JACHIG010000001">
    <property type="protein sequence ID" value="MBB5030535.1"/>
    <property type="molecule type" value="Genomic_DNA"/>
</dbReference>
<keyword evidence="3" id="KW-1185">Reference proteome</keyword>
<feature type="region of interest" description="Disordered" evidence="1">
    <location>
        <begin position="696"/>
        <end position="723"/>
    </location>
</feature>
<dbReference type="InterPro" id="IPR025639">
    <property type="entry name" value="DruA"/>
</dbReference>
<dbReference type="Pfam" id="PF14236">
    <property type="entry name" value="DruA"/>
    <property type="match status" value="1"/>
</dbReference>
<gene>
    <name evidence="2" type="ORF">HNQ65_000089</name>
</gene>
<accession>A0A7W7Y6Q6</accession>
<organism evidence="2 3">
    <name type="scientific">Prosthecobacter vanneervenii</name>
    <dbReference type="NCBI Taxonomy" id="48466"/>
    <lineage>
        <taxon>Bacteria</taxon>
        <taxon>Pseudomonadati</taxon>
        <taxon>Verrucomicrobiota</taxon>
        <taxon>Verrucomicrobiia</taxon>
        <taxon>Verrucomicrobiales</taxon>
        <taxon>Verrucomicrobiaceae</taxon>
        <taxon>Prosthecobacter</taxon>
    </lineage>
</organism>
<dbReference type="RefSeq" id="WP_184337298.1">
    <property type="nucleotide sequence ID" value="NZ_JACHIG010000001.1"/>
</dbReference>
<name>A0A7W7Y6Q6_9BACT</name>
<dbReference type="AlphaFoldDB" id="A0A7W7Y6Q6"/>